<accession>A0A3N0I2H3</accession>
<evidence type="ECO:0000256" key="2">
    <source>
        <dbReference type="ARBA" id="ARBA00022692"/>
    </source>
</evidence>
<dbReference type="PANTHER" id="PTHR10846">
    <property type="entry name" value="SODIUM/POTASSIUM/CALCIUM EXCHANGER"/>
    <property type="match status" value="1"/>
</dbReference>
<dbReference type="InterPro" id="IPR004481">
    <property type="entry name" value="K/Na/Ca-exchanger"/>
</dbReference>
<reference evidence="7 8" key="1">
    <citation type="submission" date="2018-11" db="EMBL/GenBank/DDBJ databases">
        <title>Clostridium sp. nov., a member of the family Erysipelotrichaceae isolated from pig faeces.</title>
        <authorList>
            <person name="Chang Y.-H."/>
        </authorList>
    </citation>
    <scope>NUCLEOTIDE SEQUENCE [LARGE SCALE GENOMIC DNA]</scope>
    <source>
        <strain evidence="7 8">YH-panp20</strain>
    </source>
</reference>
<keyword evidence="8" id="KW-1185">Reference proteome</keyword>
<evidence type="ECO:0000256" key="4">
    <source>
        <dbReference type="ARBA" id="ARBA00023136"/>
    </source>
</evidence>
<dbReference type="InterPro" id="IPR004837">
    <property type="entry name" value="NaCa_Exmemb"/>
</dbReference>
<sequence>MTIILLVFGMACLVKGADWFVEGSSSVARMLKVPSVIIGLTIVALGTSLPEASVSITAGLVGNNELAISNVVGSNIFNTLVVVGASAIITPFIMDKDIVRRDLKINVLVSFILAVFVSINGYLDRFEGLILIALLVVYIGTLIRSALQNRTQEDDAKTLSPFMSIVCIVVGVAAIILGGNLVVDSATNIAKAMGLSDTLIGLTIVSIGTSLPELMTSIVAARKGESGLSLGNAVGSNILNIIFILGVSSALSPIAALTENIIDAWILVVIACFILWMSRKDDQMTRNKGILFVAIYVVYLIYIILR</sequence>
<dbReference type="Proteomes" id="UP000276568">
    <property type="component" value="Unassembled WGS sequence"/>
</dbReference>
<feature type="transmembrane region" description="Helical" evidence="5">
    <location>
        <begin position="76"/>
        <end position="93"/>
    </location>
</feature>
<keyword evidence="2 5" id="KW-0812">Transmembrane</keyword>
<dbReference type="GO" id="GO:0005262">
    <property type="term" value="F:calcium channel activity"/>
    <property type="evidence" value="ECO:0007669"/>
    <property type="project" value="TreeGrafter"/>
</dbReference>
<evidence type="ECO:0000259" key="6">
    <source>
        <dbReference type="Pfam" id="PF01699"/>
    </source>
</evidence>
<feature type="transmembrane region" description="Helical" evidence="5">
    <location>
        <begin position="105"/>
        <end position="123"/>
    </location>
</feature>
<keyword evidence="3 5" id="KW-1133">Transmembrane helix</keyword>
<dbReference type="Gene3D" id="1.20.1420.30">
    <property type="entry name" value="NCX, central ion-binding region"/>
    <property type="match status" value="1"/>
</dbReference>
<organism evidence="7 8">
    <name type="scientific">Absicoccus porci</name>
    <dbReference type="NCBI Taxonomy" id="2486576"/>
    <lineage>
        <taxon>Bacteria</taxon>
        <taxon>Bacillati</taxon>
        <taxon>Bacillota</taxon>
        <taxon>Erysipelotrichia</taxon>
        <taxon>Erysipelotrichales</taxon>
        <taxon>Erysipelotrichaceae</taxon>
        <taxon>Absicoccus</taxon>
    </lineage>
</organism>
<feature type="transmembrane region" description="Helical" evidence="5">
    <location>
        <begin position="159"/>
        <end position="179"/>
    </location>
</feature>
<dbReference type="GO" id="GO:0005886">
    <property type="term" value="C:plasma membrane"/>
    <property type="evidence" value="ECO:0007669"/>
    <property type="project" value="TreeGrafter"/>
</dbReference>
<dbReference type="InterPro" id="IPR044880">
    <property type="entry name" value="NCX_ion-bd_dom_sf"/>
</dbReference>
<evidence type="ECO:0000313" key="7">
    <source>
        <dbReference type="EMBL" id="RNM31214.1"/>
    </source>
</evidence>
<keyword evidence="4 5" id="KW-0472">Membrane</keyword>
<feature type="transmembrane region" description="Helical" evidence="5">
    <location>
        <begin position="129"/>
        <end position="147"/>
    </location>
</feature>
<feature type="transmembrane region" description="Helical" evidence="5">
    <location>
        <begin position="199"/>
        <end position="221"/>
    </location>
</feature>
<dbReference type="PANTHER" id="PTHR10846:SF8">
    <property type="entry name" value="INNER MEMBRANE PROTEIN YRBG"/>
    <property type="match status" value="1"/>
</dbReference>
<feature type="transmembrane region" description="Helical" evidence="5">
    <location>
        <begin position="261"/>
        <end position="277"/>
    </location>
</feature>
<evidence type="ECO:0000313" key="8">
    <source>
        <dbReference type="Proteomes" id="UP000276568"/>
    </source>
</evidence>
<dbReference type="NCBIfam" id="TIGR00367">
    <property type="entry name" value="calcium/sodium antiporter"/>
    <property type="match status" value="1"/>
</dbReference>
<feature type="transmembrane region" description="Helical" evidence="5">
    <location>
        <begin position="233"/>
        <end position="255"/>
    </location>
</feature>
<dbReference type="EMBL" id="RJQC01000001">
    <property type="protein sequence ID" value="RNM31214.1"/>
    <property type="molecule type" value="Genomic_DNA"/>
</dbReference>
<evidence type="ECO:0000256" key="1">
    <source>
        <dbReference type="ARBA" id="ARBA00004141"/>
    </source>
</evidence>
<comment type="subcellular location">
    <subcellularLocation>
        <location evidence="1">Membrane</location>
        <topology evidence="1">Multi-pass membrane protein</topology>
    </subcellularLocation>
</comment>
<proteinExistence type="predicted"/>
<evidence type="ECO:0000256" key="5">
    <source>
        <dbReference type="SAM" id="Phobius"/>
    </source>
</evidence>
<feature type="domain" description="Sodium/calcium exchanger membrane region" evidence="6">
    <location>
        <begin position="3"/>
        <end position="142"/>
    </location>
</feature>
<dbReference type="GO" id="GO:0006874">
    <property type="term" value="P:intracellular calcium ion homeostasis"/>
    <property type="evidence" value="ECO:0007669"/>
    <property type="project" value="TreeGrafter"/>
</dbReference>
<comment type="caution">
    <text evidence="7">The sequence shown here is derived from an EMBL/GenBank/DDBJ whole genome shotgun (WGS) entry which is preliminary data.</text>
</comment>
<dbReference type="AlphaFoldDB" id="A0A3N0I2H3"/>
<dbReference type="Pfam" id="PF01699">
    <property type="entry name" value="Na_Ca_ex"/>
    <property type="match status" value="2"/>
</dbReference>
<dbReference type="OrthoDB" id="9794225at2"/>
<feature type="domain" description="Sodium/calcium exchanger membrane region" evidence="6">
    <location>
        <begin position="164"/>
        <end position="304"/>
    </location>
</feature>
<gene>
    <name evidence="7" type="ORF">EDX97_01205</name>
</gene>
<dbReference type="RefSeq" id="WP_128519379.1">
    <property type="nucleotide sequence ID" value="NZ_JALFCT010000017.1"/>
</dbReference>
<protein>
    <submittedName>
        <fullName evidence="7">Calcium/sodium antiporter</fullName>
    </submittedName>
</protein>
<name>A0A3N0I2H3_9FIRM</name>
<evidence type="ECO:0000256" key="3">
    <source>
        <dbReference type="ARBA" id="ARBA00022989"/>
    </source>
</evidence>
<dbReference type="GO" id="GO:0008273">
    <property type="term" value="F:calcium, potassium:sodium antiporter activity"/>
    <property type="evidence" value="ECO:0007669"/>
    <property type="project" value="TreeGrafter"/>
</dbReference>
<feature type="transmembrane region" description="Helical" evidence="5">
    <location>
        <begin position="289"/>
        <end position="305"/>
    </location>
</feature>